<dbReference type="Pfam" id="PF13442">
    <property type="entry name" value="Cytochrome_CBB3"/>
    <property type="match status" value="1"/>
</dbReference>
<dbReference type="InterPro" id="IPR009056">
    <property type="entry name" value="Cyt_c-like_dom"/>
</dbReference>
<sequence>MIQVAPYLVSFVLAALASGALAQAKPERVDIGKREFEAKCASCHGVTGKGNGPVAGLLTKSATDLTLLAKRNGGVLPIARMYEVIEGGAIAAHGTRDMPVWGRELRLQAGEYYGEVPYDPEAYVRARILTLIDYVNRIQVK</sequence>
<dbReference type="Proteomes" id="UP000620139">
    <property type="component" value="Unassembled WGS sequence"/>
</dbReference>
<organism evidence="7 8">
    <name type="scientific">Inhella gelatinilytica</name>
    <dbReference type="NCBI Taxonomy" id="2795030"/>
    <lineage>
        <taxon>Bacteria</taxon>
        <taxon>Pseudomonadati</taxon>
        <taxon>Pseudomonadota</taxon>
        <taxon>Betaproteobacteria</taxon>
        <taxon>Burkholderiales</taxon>
        <taxon>Sphaerotilaceae</taxon>
        <taxon>Inhella</taxon>
    </lineage>
</organism>
<reference evidence="7" key="1">
    <citation type="submission" date="2020-12" db="EMBL/GenBank/DDBJ databases">
        <title>The genome sequence of Inhella sp. 4Y17.</title>
        <authorList>
            <person name="Liu Y."/>
        </authorList>
    </citation>
    <scope>NUCLEOTIDE SEQUENCE</scope>
    <source>
        <strain evidence="7">4Y10</strain>
    </source>
</reference>
<dbReference type="EMBL" id="JAEDAL010000007">
    <property type="protein sequence ID" value="MBH9553845.1"/>
    <property type="molecule type" value="Genomic_DNA"/>
</dbReference>
<dbReference type="Gene3D" id="1.10.760.10">
    <property type="entry name" value="Cytochrome c-like domain"/>
    <property type="match status" value="1"/>
</dbReference>
<proteinExistence type="predicted"/>
<dbReference type="GO" id="GO:0046872">
    <property type="term" value="F:metal ion binding"/>
    <property type="evidence" value="ECO:0007669"/>
    <property type="project" value="UniProtKB-KW"/>
</dbReference>
<dbReference type="SUPFAM" id="SSF46626">
    <property type="entry name" value="Cytochrome c"/>
    <property type="match status" value="1"/>
</dbReference>
<evidence type="ECO:0000256" key="5">
    <source>
        <dbReference type="SAM" id="SignalP"/>
    </source>
</evidence>
<evidence type="ECO:0000313" key="7">
    <source>
        <dbReference type="EMBL" id="MBH9553845.1"/>
    </source>
</evidence>
<gene>
    <name evidence="7" type="ORF">I7X43_13435</name>
</gene>
<keyword evidence="2 4" id="KW-0479">Metal-binding</keyword>
<dbReference type="AlphaFoldDB" id="A0A931IZG0"/>
<keyword evidence="3 4" id="KW-0408">Iron</keyword>
<accession>A0A931IZG0</accession>
<dbReference type="PROSITE" id="PS51007">
    <property type="entry name" value="CYTC"/>
    <property type="match status" value="1"/>
</dbReference>
<evidence type="ECO:0000256" key="1">
    <source>
        <dbReference type="ARBA" id="ARBA00022617"/>
    </source>
</evidence>
<feature type="domain" description="Cytochrome c" evidence="6">
    <location>
        <begin position="27"/>
        <end position="139"/>
    </location>
</feature>
<feature type="signal peptide" evidence="5">
    <location>
        <begin position="1"/>
        <end position="22"/>
    </location>
</feature>
<evidence type="ECO:0000259" key="6">
    <source>
        <dbReference type="PROSITE" id="PS51007"/>
    </source>
</evidence>
<evidence type="ECO:0000313" key="8">
    <source>
        <dbReference type="Proteomes" id="UP000620139"/>
    </source>
</evidence>
<feature type="chain" id="PRO_5037887249" evidence="5">
    <location>
        <begin position="23"/>
        <end position="141"/>
    </location>
</feature>
<dbReference type="GO" id="GO:0009055">
    <property type="term" value="F:electron transfer activity"/>
    <property type="evidence" value="ECO:0007669"/>
    <property type="project" value="InterPro"/>
</dbReference>
<keyword evidence="1 4" id="KW-0349">Heme</keyword>
<name>A0A931IZG0_9BURK</name>
<evidence type="ECO:0000256" key="4">
    <source>
        <dbReference type="PROSITE-ProRule" id="PRU00433"/>
    </source>
</evidence>
<protein>
    <submittedName>
        <fullName evidence="7">Cytochrome c</fullName>
    </submittedName>
</protein>
<comment type="caution">
    <text evidence="7">The sequence shown here is derived from an EMBL/GenBank/DDBJ whole genome shotgun (WGS) entry which is preliminary data.</text>
</comment>
<keyword evidence="5" id="KW-0732">Signal</keyword>
<dbReference type="InterPro" id="IPR036909">
    <property type="entry name" value="Cyt_c-like_dom_sf"/>
</dbReference>
<evidence type="ECO:0000256" key="3">
    <source>
        <dbReference type="ARBA" id="ARBA00023004"/>
    </source>
</evidence>
<keyword evidence="8" id="KW-1185">Reference proteome</keyword>
<dbReference type="GO" id="GO:0020037">
    <property type="term" value="F:heme binding"/>
    <property type="evidence" value="ECO:0007669"/>
    <property type="project" value="InterPro"/>
</dbReference>
<evidence type="ECO:0000256" key="2">
    <source>
        <dbReference type="ARBA" id="ARBA00022723"/>
    </source>
</evidence>